<protein>
    <submittedName>
        <fullName evidence="8">MFS transporter</fullName>
    </submittedName>
</protein>
<dbReference type="InterPro" id="IPR036259">
    <property type="entry name" value="MFS_trans_sf"/>
</dbReference>
<dbReference type="PANTHER" id="PTHR23505:SF79">
    <property type="entry name" value="PROTEIN SPINSTER"/>
    <property type="match status" value="1"/>
</dbReference>
<dbReference type="GO" id="GO:0022857">
    <property type="term" value="F:transmembrane transporter activity"/>
    <property type="evidence" value="ECO:0007669"/>
    <property type="project" value="InterPro"/>
</dbReference>
<evidence type="ECO:0000256" key="5">
    <source>
        <dbReference type="ARBA" id="ARBA00023136"/>
    </source>
</evidence>
<keyword evidence="2" id="KW-0813">Transport</keyword>
<sequence>MPTLSTETDLQPASISRTPDERWGSSAARISAQYPSARYAWYVIGVLFVVTLMSQMDRQLPSLVVGPLRREFGISDTAFSLLQGYAFAVFYTLAGLPLGRLVDRGSRRNLICAGLLFWGVATALFAFGQTYAQLLLARIGVGIGEAVLAPAAYSLIADCVAPARRGRALAVYYTSLAIGSGTSLLLGGWLLAVIPAAGITIAGFGNVPAWRVAFVAAALPSLPLALMMLVSVREPVRHETTPSVAAERAASVREFARYLHAHAGTFARVLTYPALLSVIGYGALAWAPALFARSFGMPPSHSGPLLGLIVAVAGATGTLASGALSDQWAARGVGAARFRVALAGACLFAVPSALWPLMPNAPLAFALLFVNVLGLSIAQAAAPTSIQAVVPNRLRGQAIALYLLLAGLLGIGLGPTAVALLTEHLFHQDAALRYSLALTAAPSALLGLWLIGSGLRPYARTYAALHSASH</sequence>
<keyword evidence="3" id="KW-0812">Transmembrane</keyword>
<dbReference type="Gene3D" id="1.20.1250.20">
    <property type="entry name" value="MFS general substrate transporter like domains"/>
    <property type="match status" value="1"/>
</dbReference>
<dbReference type="PROSITE" id="PS50850">
    <property type="entry name" value="MFS"/>
    <property type="match status" value="1"/>
</dbReference>
<comment type="subcellular location">
    <subcellularLocation>
        <location evidence="1">Membrane</location>
        <topology evidence="1">Multi-pass membrane protein</topology>
    </subcellularLocation>
</comment>
<evidence type="ECO:0000313" key="9">
    <source>
        <dbReference type="Proteomes" id="UP000272778"/>
    </source>
</evidence>
<evidence type="ECO:0000256" key="4">
    <source>
        <dbReference type="ARBA" id="ARBA00022989"/>
    </source>
</evidence>
<evidence type="ECO:0000256" key="1">
    <source>
        <dbReference type="ARBA" id="ARBA00004141"/>
    </source>
</evidence>
<dbReference type="SUPFAM" id="SSF103473">
    <property type="entry name" value="MFS general substrate transporter"/>
    <property type="match status" value="1"/>
</dbReference>
<dbReference type="PANTHER" id="PTHR23505">
    <property type="entry name" value="SPINSTER"/>
    <property type="match status" value="1"/>
</dbReference>
<dbReference type="AlphaFoldDB" id="A0A3N6NWB8"/>
<name>A0A3N6NWB8_9BURK</name>
<organism evidence="8 9">
    <name type="scientific">Paraburkholderia dinghuensis</name>
    <dbReference type="NCBI Taxonomy" id="2305225"/>
    <lineage>
        <taxon>Bacteria</taxon>
        <taxon>Pseudomonadati</taxon>
        <taxon>Pseudomonadota</taxon>
        <taxon>Betaproteobacteria</taxon>
        <taxon>Burkholderiales</taxon>
        <taxon>Burkholderiaceae</taxon>
        <taxon>Paraburkholderia</taxon>
    </lineage>
</organism>
<dbReference type="Proteomes" id="UP000272778">
    <property type="component" value="Unassembled WGS sequence"/>
</dbReference>
<evidence type="ECO:0000256" key="2">
    <source>
        <dbReference type="ARBA" id="ARBA00022448"/>
    </source>
</evidence>
<keyword evidence="4" id="KW-1133">Transmembrane helix</keyword>
<evidence type="ECO:0000313" key="8">
    <source>
        <dbReference type="EMBL" id="RQH04933.1"/>
    </source>
</evidence>
<reference evidence="8 9" key="1">
    <citation type="submission" date="2018-11" db="EMBL/GenBank/DDBJ databases">
        <title>Paraburkholderia sp. DHOA04, isolated from soil.</title>
        <authorList>
            <person name="Gao Z.-H."/>
            <person name="Qiu L.-H."/>
            <person name="Fu J.-C."/>
        </authorList>
    </citation>
    <scope>NUCLEOTIDE SEQUENCE [LARGE SCALE GENOMIC DNA]</scope>
    <source>
        <strain evidence="8 9">DHOA04</strain>
    </source>
</reference>
<dbReference type="GO" id="GO:0016020">
    <property type="term" value="C:membrane"/>
    <property type="evidence" value="ECO:0007669"/>
    <property type="project" value="UniProtKB-SubCell"/>
</dbReference>
<proteinExistence type="predicted"/>
<comment type="caution">
    <text evidence="8">The sequence shown here is derived from an EMBL/GenBank/DDBJ whole genome shotgun (WGS) entry which is preliminary data.</text>
</comment>
<feature type="compositionally biased region" description="Polar residues" evidence="6">
    <location>
        <begin position="1"/>
        <end position="17"/>
    </location>
</feature>
<keyword evidence="5" id="KW-0472">Membrane</keyword>
<keyword evidence="9" id="KW-1185">Reference proteome</keyword>
<dbReference type="InterPro" id="IPR020846">
    <property type="entry name" value="MFS_dom"/>
</dbReference>
<accession>A0A3N6NWB8</accession>
<evidence type="ECO:0000256" key="3">
    <source>
        <dbReference type="ARBA" id="ARBA00022692"/>
    </source>
</evidence>
<feature type="region of interest" description="Disordered" evidence="6">
    <location>
        <begin position="1"/>
        <end position="21"/>
    </location>
</feature>
<dbReference type="EMBL" id="RQIS01000011">
    <property type="protein sequence ID" value="RQH04933.1"/>
    <property type="molecule type" value="Genomic_DNA"/>
</dbReference>
<evidence type="ECO:0000256" key="6">
    <source>
        <dbReference type="SAM" id="MobiDB-lite"/>
    </source>
</evidence>
<gene>
    <name evidence="8" type="ORF">D1Y85_16080</name>
</gene>
<dbReference type="Pfam" id="PF07690">
    <property type="entry name" value="MFS_1"/>
    <property type="match status" value="1"/>
</dbReference>
<dbReference type="InterPro" id="IPR044770">
    <property type="entry name" value="MFS_spinster-like"/>
</dbReference>
<feature type="domain" description="Major facilitator superfamily (MFS) profile" evidence="7">
    <location>
        <begin position="43"/>
        <end position="455"/>
    </location>
</feature>
<evidence type="ECO:0000259" key="7">
    <source>
        <dbReference type="PROSITE" id="PS50850"/>
    </source>
</evidence>
<dbReference type="InterPro" id="IPR011701">
    <property type="entry name" value="MFS"/>
</dbReference>
<dbReference type="OrthoDB" id="6057322at2"/>